<dbReference type="PRINTS" id="PR01713">
    <property type="entry name" value="NUCEPIMERASE"/>
</dbReference>
<dbReference type="InterPro" id="IPR036291">
    <property type="entry name" value="NAD(P)-bd_dom_sf"/>
</dbReference>
<dbReference type="AlphaFoldDB" id="A0A2W4ZA77"/>
<dbReference type="InterPro" id="IPR001509">
    <property type="entry name" value="Epimerase_deHydtase"/>
</dbReference>
<proteinExistence type="predicted"/>
<sequence length="326" mass="36115">MTGPVLVTGAAGFIGHATAHRLLERGETVIGVDIVNDYYDPSLKEARLSTFNGRREFSFHRADIADTEAMARLVRDNGVTRVIHLAAQAGVRYSIDNPMAYERSNLAGHLSIMEACRHAPGFEHLVYASSSSVYGDKPMGGQGFSEDEPSVDPVSLYAATKRACELMSQSYAKLYGFPQTGLRFFTVYGPWGRPDMAYFSFTDRIMAGQSIEVYGEGRMARDFTYIDDIVTGILGALDHPPEQGGHRVLNIGDSHPVGLMEMISTLERAIGREAVKIMKPMQPGDVTATYADVSKLRELTGYQPRVMLAEGLQRFADWYRDYYRVG</sequence>
<reference evidence="3 4" key="1">
    <citation type="submission" date="2017-08" db="EMBL/GenBank/DDBJ databases">
        <title>Infants hospitalized years apart are colonized by the same room-sourced microbial strains.</title>
        <authorList>
            <person name="Brooks B."/>
            <person name="Olm M.R."/>
            <person name="Firek B.A."/>
            <person name="Baker R."/>
            <person name="Thomas B.C."/>
            <person name="Morowitz M.J."/>
            <person name="Banfield J.F."/>
        </authorList>
    </citation>
    <scope>NUCLEOTIDE SEQUENCE [LARGE SCALE GENOMIC DNA]</scope>
    <source>
        <strain evidence="3">S2_018_000_R3_110</strain>
    </source>
</reference>
<evidence type="ECO:0000313" key="3">
    <source>
        <dbReference type="EMBL" id="PZO79164.1"/>
    </source>
</evidence>
<dbReference type="PANTHER" id="PTHR43574">
    <property type="entry name" value="EPIMERASE-RELATED"/>
    <property type="match status" value="1"/>
</dbReference>
<comment type="caution">
    <text evidence="3">The sequence shown here is derived from an EMBL/GenBank/DDBJ whole genome shotgun (WGS) entry which is preliminary data.</text>
</comment>
<organism evidence="3 4">
    <name type="scientific">Sphingomonas hengshuiensis</name>
    <dbReference type="NCBI Taxonomy" id="1609977"/>
    <lineage>
        <taxon>Bacteria</taxon>
        <taxon>Pseudomonadati</taxon>
        <taxon>Pseudomonadota</taxon>
        <taxon>Alphaproteobacteria</taxon>
        <taxon>Sphingomonadales</taxon>
        <taxon>Sphingomonadaceae</taxon>
        <taxon>Sphingomonas</taxon>
    </lineage>
</organism>
<feature type="domain" description="NAD-dependent epimerase/dehydratase" evidence="2">
    <location>
        <begin position="5"/>
        <end position="252"/>
    </location>
</feature>
<evidence type="ECO:0000256" key="1">
    <source>
        <dbReference type="ARBA" id="ARBA00023027"/>
    </source>
</evidence>
<dbReference type="SUPFAM" id="SSF51735">
    <property type="entry name" value="NAD(P)-binding Rossmann-fold domains"/>
    <property type="match status" value="1"/>
</dbReference>
<gene>
    <name evidence="3" type="ORF">DI632_04900</name>
</gene>
<keyword evidence="1" id="KW-0520">NAD</keyword>
<accession>A0A2W4ZA77</accession>
<dbReference type="EMBL" id="QFNF01000008">
    <property type="protein sequence ID" value="PZO79164.1"/>
    <property type="molecule type" value="Genomic_DNA"/>
</dbReference>
<name>A0A2W4ZA77_9SPHN</name>
<dbReference type="Pfam" id="PF01370">
    <property type="entry name" value="Epimerase"/>
    <property type="match status" value="1"/>
</dbReference>
<evidence type="ECO:0000313" key="4">
    <source>
        <dbReference type="Proteomes" id="UP000248614"/>
    </source>
</evidence>
<evidence type="ECO:0000259" key="2">
    <source>
        <dbReference type="Pfam" id="PF01370"/>
    </source>
</evidence>
<dbReference type="Gene3D" id="3.40.50.720">
    <property type="entry name" value="NAD(P)-binding Rossmann-like Domain"/>
    <property type="match status" value="1"/>
</dbReference>
<dbReference type="Proteomes" id="UP000248614">
    <property type="component" value="Unassembled WGS sequence"/>
</dbReference>
<protein>
    <submittedName>
        <fullName evidence="3">Protein CapI</fullName>
    </submittedName>
</protein>